<keyword evidence="5" id="KW-1185">Reference proteome</keyword>
<reference evidence="4 5" key="1">
    <citation type="submission" date="2022-12" db="EMBL/GenBank/DDBJ databases">
        <title>Chromosome-level genome of Tegillarca granosa.</title>
        <authorList>
            <person name="Kim J."/>
        </authorList>
    </citation>
    <scope>NUCLEOTIDE SEQUENCE [LARGE SCALE GENOMIC DNA]</scope>
    <source>
        <strain evidence="4">Teg-2019</strain>
        <tissue evidence="4">Adductor muscle</tissue>
    </source>
</reference>
<evidence type="ECO:0000256" key="1">
    <source>
        <dbReference type="SAM" id="Coils"/>
    </source>
</evidence>
<evidence type="ECO:0000259" key="3">
    <source>
        <dbReference type="PROSITE" id="PS50209"/>
    </source>
</evidence>
<feature type="domain" description="CARD" evidence="3">
    <location>
        <begin position="1"/>
        <end position="94"/>
    </location>
</feature>
<dbReference type="CDD" id="cd01671">
    <property type="entry name" value="CARD"/>
    <property type="match status" value="1"/>
</dbReference>
<dbReference type="InterPro" id="IPR001315">
    <property type="entry name" value="CARD"/>
</dbReference>
<gene>
    <name evidence="4" type="ORF">KUTeg_021255</name>
</gene>
<dbReference type="PROSITE" id="PS50209">
    <property type="entry name" value="CARD"/>
    <property type="match status" value="1"/>
</dbReference>
<dbReference type="SUPFAM" id="SSF47986">
    <property type="entry name" value="DEATH domain"/>
    <property type="match status" value="1"/>
</dbReference>
<sequence length="443" mass="52010">MDKPEKKKITSNITFLKERLVYLDPIIDILVDKKVLSSAQRDRIVNVNPPTPHKKFNVFIQCLLGSSDSNAFNEFIHALEEERYFNIVEKLYKEDGRSNNGTSVRAQSSYRDTKAEQRPTTSKTMRPVTAASKDSNVSFPLRQEREFQAPSRSDTIAPCYADRVTVAIGQMFAEFSGKLTNDLLDGFERRRHEDRMEMELKMERKIEIEIEKRLDDKINDFKEEWDGEKQKLLERNEKAIGTLQESIEQLQESSEAYNELKSKYEQLQQSHSMMREKENERWQRLCTVNKENAQIRNENECLRAEVESLQERFVELESDNKALKDNEVQDQHRIAQLMAEKEDLLMELERSEREKGDLRMRVESLSREIERLMAQQQERASQDDRIYQDALKKQNERLDELYKVVHALTERERQAKSLFVGGNAVQKNSRSVVSSIVTRNNKF</sequence>
<feature type="compositionally biased region" description="Polar residues" evidence="2">
    <location>
        <begin position="98"/>
        <end position="110"/>
    </location>
</feature>
<comment type="caution">
    <text evidence="4">The sequence shown here is derived from an EMBL/GenBank/DDBJ whole genome shotgun (WGS) entry which is preliminary data.</text>
</comment>
<protein>
    <recommendedName>
        <fullName evidence="3">CARD domain-containing protein</fullName>
    </recommendedName>
</protein>
<feature type="region of interest" description="Disordered" evidence="2">
    <location>
        <begin position="96"/>
        <end position="131"/>
    </location>
</feature>
<dbReference type="Proteomes" id="UP001217089">
    <property type="component" value="Unassembled WGS sequence"/>
</dbReference>
<dbReference type="EMBL" id="JARBDR010000918">
    <property type="protein sequence ID" value="KAJ8302268.1"/>
    <property type="molecule type" value="Genomic_DNA"/>
</dbReference>
<feature type="coiled-coil region" evidence="1">
    <location>
        <begin position="233"/>
        <end position="411"/>
    </location>
</feature>
<dbReference type="Gene3D" id="1.10.533.10">
    <property type="entry name" value="Death Domain, Fas"/>
    <property type="match status" value="1"/>
</dbReference>
<accession>A0ABQ9EA86</accession>
<evidence type="ECO:0000313" key="5">
    <source>
        <dbReference type="Proteomes" id="UP001217089"/>
    </source>
</evidence>
<organism evidence="4 5">
    <name type="scientific">Tegillarca granosa</name>
    <name type="common">Malaysian cockle</name>
    <name type="synonym">Anadara granosa</name>
    <dbReference type="NCBI Taxonomy" id="220873"/>
    <lineage>
        <taxon>Eukaryota</taxon>
        <taxon>Metazoa</taxon>
        <taxon>Spiralia</taxon>
        <taxon>Lophotrochozoa</taxon>
        <taxon>Mollusca</taxon>
        <taxon>Bivalvia</taxon>
        <taxon>Autobranchia</taxon>
        <taxon>Pteriomorphia</taxon>
        <taxon>Arcoida</taxon>
        <taxon>Arcoidea</taxon>
        <taxon>Arcidae</taxon>
        <taxon>Tegillarca</taxon>
    </lineage>
</organism>
<evidence type="ECO:0000313" key="4">
    <source>
        <dbReference type="EMBL" id="KAJ8302268.1"/>
    </source>
</evidence>
<dbReference type="InterPro" id="IPR011029">
    <property type="entry name" value="DEATH-like_dom_sf"/>
</dbReference>
<proteinExistence type="predicted"/>
<name>A0ABQ9EA86_TEGGR</name>
<evidence type="ECO:0000256" key="2">
    <source>
        <dbReference type="SAM" id="MobiDB-lite"/>
    </source>
</evidence>
<keyword evidence="1" id="KW-0175">Coiled coil</keyword>